<accession>A0A0R2LDT3</accession>
<dbReference type="SUPFAM" id="SSF51126">
    <property type="entry name" value="Pectin lyase-like"/>
    <property type="match status" value="1"/>
</dbReference>
<protein>
    <submittedName>
        <fullName evidence="1">Uncharacterized protein</fullName>
    </submittedName>
</protein>
<evidence type="ECO:0000313" key="2">
    <source>
        <dbReference type="Proteomes" id="UP000051006"/>
    </source>
</evidence>
<sequence>MRTTIVKNDVQLAKALFSAEDNDLIKILPGIYFADKGFVSHSVTKNLTIEGLSNNAKDIHIKNFNLIIYPKITLILKNVTIDLATENINTIAMYDGSKLYGNNIVVNHLNPDHWDTIYCKDSFISLINSDIRTGDESNAPGLCLENSQLFADNTSIYFLVTHNSDCYIRDTVIFYSSNFDQHSTLHFNDLAIDSTNNEKYSDFYVTDNSTISGTNLAFSKNKPFIDVLNGSAFETSTFDNQNTIGWRFDDDSSVTVDGTEPFNQM</sequence>
<keyword evidence="2" id="KW-1185">Reference proteome</keyword>
<dbReference type="OrthoDB" id="2326185at2"/>
<comment type="caution">
    <text evidence="1">The sequence shown here is derived from an EMBL/GenBank/DDBJ whole genome shotgun (WGS) entry which is preliminary data.</text>
</comment>
<proteinExistence type="predicted"/>
<dbReference type="RefSeq" id="WP_057881767.1">
    <property type="nucleotide sequence ID" value="NZ_JQCF01000038.1"/>
</dbReference>
<dbReference type="Proteomes" id="UP000051006">
    <property type="component" value="Unassembled WGS sequence"/>
</dbReference>
<name>A0A0R2LDT3_9LACO</name>
<gene>
    <name evidence="1" type="ORF">IV57_GL001754</name>
</gene>
<dbReference type="PATRIC" id="fig|993692.3.peg.1782"/>
<dbReference type="InterPro" id="IPR011050">
    <property type="entry name" value="Pectin_lyase_fold/virulence"/>
</dbReference>
<dbReference type="AlphaFoldDB" id="A0A0R2LDT3"/>
<reference evidence="1 2" key="1">
    <citation type="journal article" date="2015" name="Genome Announc.">
        <title>Expanding the biotechnology potential of lactobacilli through comparative genomics of 213 strains and associated genera.</title>
        <authorList>
            <person name="Sun Z."/>
            <person name="Harris H.M."/>
            <person name="McCann A."/>
            <person name="Guo C."/>
            <person name="Argimon S."/>
            <person name="Zhang W."/>
            <person name="Yang X."/>
            <person name="Jeffery I.B."/>
            <person name="Cooney J.C."/>
            <person name="Kagawa T.F."/>
            <person name="Liu W."/>
            <person name="Song Y."/>
            <person name="Salvetti E."/>
            <person name="Wrobel A."/>
            <person name="Rasinkangas P."/>
            <person name="Parkhill J."/>
            <person name="Rea M.C."/>
            <person name="O'Sullivan O."/>
            <person name="Ritari J."/>
            <person name="Douillard F.P."/>
            <person name="Paul Ross R."/>
            <person name="Yang R."/>
            <person name="Briner A.E."/>
            <person name="Felis G.E."/>
            <person name="de Vos W.M."/>
            <person name="Barrangou R."/>
            <person name="Klaenhammer T.R."/>
            <person name="Caufield P.W."/>
            <person name="Cui Y."/>
            <person name="Zhang H."/>
            <person name="O'Toole P.W."/>
        </authorList>
    </citation>
    <scope>NUCLEOTIDE SEQUENCE [LARGE SCALE GENOMIC DNA]</scope>
    <source>
        <strain evidence="1 2">DSM 24716</strain>
    </source>
</reference>
<organism evidence="1 2">
    <name type="scientific">Companilactobacillus kimchiensis</name>
    <dbReference type="NCBI Taxonomy" id="993692"/>
    <lineage>
        <taxon>Bacteria</taxon>
        <taxon>Bacillati</taxon>
        <taxon>Bacillota</taxon>
        <taxon>Bacilli</taxon>
        <taxon>Lactobacillales</taxon>
        <taxon>Lactobacillaceae</taxon>
        <taxon>Companilactobacillus</taxon>
    </lineage>
</organism>
<evidence type="ECO:0000313" key="1">
    <source>
        <dbReference type="EMBL" id="KRN96743.1"/>
    </source>
</evidence>
<dbReference type="EMBL" id="JQCF01000038">
    <property type="protein sequence ID" value="KRN96743.1"/>
    <property type="molecule type" value="Genomic_DNA"/>
</dbReference>